<proteinExistence type="predicted"/>
<name>A0ABW5ADI1_9BRAD</name>
<evidence type="ECO:0000313" key="2">
    <source>
        <dbReference type="Proteomes" id="UP001597314"/>
    </source>
</evidence>
<accession>A0ABW5ADI1</accession>
<dbReference type="EMBL" id="JBHUIW010000002">
    <property type="protein sequence ID" value="MFD2180984.1"/>
    <property type="molecule type" value="Genomic_DNA"/>
</dbReference>
<dbReference type="Gene3D" id="3.20.20.370">
    <property type="entry name" value="Glycoside hydrolase/deacetylase"/>
    <property type="match status" value="1"/>
</dbReference>
<keyword evidence="2" id="KW-1185">Reference proteome</keyword>
<dbReference type="Proteomes" id="UP001597314">
    <property type="component" value="Unassembled WGS sequence"/>
</dbReference>
<dbReference type="InterPro" id="IPR011330">
    <property type="entry name" value="Glyco_hydro/deAcase_b/a-brl"/>
</dbReference>
<evidence type="ECO:0008006" key="3">
    <source>
        <dbReference type="Google" id="ProtNLM"/>
    </source>
</evidence>
<reference evidence="2" key="1">
    <citation type="journal article" date="2019" name="Int. J. Syst. Evol. Microbiol.">
        <title>The Global Catalogue of Microorganisms (GCM) 10K type strain sequencing project: providing services to taxonomists for standard genome sequencing and annotation.</title>
        <authorList>
            <consortium name="The Broad Institute Genomics Platform"/>
            <consortium name="The Broad Institute Genome Sequencing Center for Infectious Disease"/>
            <person name="Wu L."/>
            <person name="Ma J."/>
        </authorList>
    </citation>
    <scope>NUCLEOTIDE SEQUENCE [LARGE SCALE GENOMIC DNA]</scope>
    <source>
        <strain evidence="2">CGMCC 1.6774</strain>
    </source>
</reference>
<dbReference type="SUPFAM" id="SSF88713">
    <property type="entry name" value="Glycoside hydrolase/deacetylase"/>
    <property type="match status" value="1"/>
</dbReference>
<sequence>MASASAQPDVLLVPLIDVNWLVYAPFDPGRDFRVDPPKVEQSVGETRGLCRMLKDMTGGKFILSPHSGTYCRTGYYDGAMLDVYREAVAAGAELSIHLHEEIKGQGTRYAERDHVTAVYLDCKRRLENAGIKPVAYRGGHYAYTPFMNELLPQTGVFIDCSCSPGGNHPDREAIWVHAQTTGHYLPVNPRLPAEGQARSQVFEIPIGADGGGAAYANLLHVEQSELSNLQRVFDVIRERAQRSGEQQIVHSLFHTGSVGKPEWIERFKQFLAWVPNNGAAFVTALEAKAAFDARATTAPARESAA</sequence>
<gene>
    <name evidence="1" type="ORF">ACFSOX_02365</name>
</gene>
<organism evidence="1 2">
    <name type="scientific">Rhodoplanes azumiensis</name>
    <dbReference type="NCBI Taxonomy" id="1897628"/>
    <lineage>
        <taxon>Bacteria</taxon>
        <taxon>Pseudomonadati</taxon>
        <taxon>Pseudomonadota</taxon>
        <taxon>Alphaproteobacteria</taxon>
        <taxon>Hyphomicrobiales</taxon>
        <taxon>Nitrobacteraceae</taxon>
        <taxon>Rhodoplanes</taxon>
    </lineage>
</organism>
<dbReference type="RefSeq" id="WP_378476182.1">
    <property type="nucleotide sequence ID" value="NZ_JBHUIW010000002.1"/>
</dbReference>
<comment type="caution">
    <text evidence="1">The sequence shown here is derived from an EMBL/GenBank/DDBJ whole genome shotgun (WGS) entry which is preliminary data.</text>
</comment>
<protein>
    <recommendedName>
        <fullName evidence="3">NodB homology domain-containing protein</fullName>
    </recommendedName>
</protein>
<evidence type="ECO:0000313" key="1">
    <source>
        <dbReference type="EMBL" id="MFD2180984.1"/>
    </source>
</evidence>